<dbReference type="OrthoDB" id="9023549at2"/>
<keyword evidence="3" id="KW-1185">Reference proteome</keyword>
<dbReference type="InterPro" id="IPR007768">
    <property type="entry name" value="Suppressor_of_fused"/>
</dbReference>
<evidence type="ECO:0000313" key="3">
    <source>
        <dbReference type="Proteomes" id="UP000003107"/>
    </source>
</evidence>
<organism evidence="2 3">
    <name type="scientific">Campylobacter showae RM3277</name>
    <dbReference type="NCBI Taxonomy" id="553219"/>
    <lineage>
        <taxon>Bacteria</taxon>
        <taxon>Pseudomonadati</taxon>
        <taxon>Campylobacterota</taxon>
        <taxon>Epsilonproteobacteria</taxon>
        <taxon>Campylobacterales</taxon>
        <taxon>Campylobacteraceae</taxon>
        <taxon>Campylobacter</taxon>
    </lineage>
</organism>
<dbReference type="AlphaFoldDB" id="C6RH63"/>
<name>C6RH63_9BACT</name>
<sequence length="231" mass="26324">MTTQEYEANFSEDDVPGWDAIARALENIYDPANERHYASRLHASLGGEDYLEGVSIFDSIKGAPHRHLISFGMSELYCDPQSSQEEFSGWGFEFSMRVVPFTDDPGSKSSDGSVVPHEPFWAISLMQNFAKYVYSSKKWFEAYHFIPTNSPLRLNTDTKLAGVAFAPDPVLGGIDTPNGRVEFLQMVGITQRELEWLREDPTTQRVERLIDMMRKDNPLLITDLKRTKEYV</sequence>
<dbReference type="GO" id="GO:0005737">
    <property type="term" value="C:cytoplasm"/>
    <property type="evidence" value="ECO:0007669"/>
    <property type="project" value="TreeGrafter"/>
</dbReference>
<dbReference type="PANTHER" id="PTHR10928:SF2">
    <property type="entry name" value="SUPPRESSOR OF FUSED HOMOLOG"/>
    <property type="match status" value="1"/>
</dbReference>
<feature type="domain" description="Suppressor of fused-like" evidence="1">
    <location>
        <begin position="48"/>
        <end position="226"/>
    </location>
</feature>
<evidence type="ECO:0000313" key="2">
    <source>
        <dbReference type="EMBL" id="EET79276.1"/>
    </source>
</evidence>
<comment type="caution">
    <text evidence="2">The sequence shown here is derived from an EMBL/GenBank/DDBJ whole genome shotgun (WGS) entry which is preliminary data.</text>
</comment>
<gene>
    <name evidence="2" type="ORF">CAMSH0001_0046</name>
</gene>
<dbReference type="Proteomes" id="UP000003107">
    <property type="component" value="Unassembled WGS sequence"/>
</dbReference>
<dbReference type="GeneID" id="60990732"/>
<reference evidence="2 3" key="1">
    <citation type="submission" date="2009-07" db="EMBL/GenBank/DDBJ databases">
        <authorList>
            <person name="Madupu R."/>
            <person name="Sebastian Y."/>
            <person name="Durkin A.S."/>
            <person name="Torralba M."/>
            <person name="Methe B."/>
            <person name="Sutton G.G."/>
            <person name="Strausberg R.L."/>
            <person name="Nelson K.E."/>
        </authorList>
    </citation>
    <scope>NUCLEOTIDE SEQUENCE [LARGE SCALE GENOMIC DNA]</scope>
    <source>
        <strain evidence="2 3">RM3277</strain>
    </source>
</reference>
<dbReference type="Pfam" id="PF05076">
    <property type="entry name" value="SUFU"/>
    <property type="match status" value="1"/>
</dbReference>
<accession>C6RH63</accession>
<proteinExistence type="predicted"/>
<dbReference type="EMBL" id="ACVQ01000025">
    <property type="protein sequence ID" value="EET79276.1"/>
    <property type="molecule type" value="Genomic_DNA"/>
</dbReference>
<protein>
    <recommendedName>
        <fullName evidence="1">Suppressor of fused-like domain-containing protein</fullName>
    </recommendedName>
</protein>
<dbReference type="RefSeq" id="WP_002948889.1">
    <property type="nucleotide sequence ID" value="NZ_ACVQ01000025.1"/>
</dbReference>
<dbReference type="SUPFAM" id="SSF103359">
    <property type="entry name" value="Suppressor of Fused, N-terminal domain"/>
    <property type="match status" value="1"/>
</dbReference>
<dbReference type="eggNOG" id="ENOG502Z7T1">
    <property type="taxonomic scope" value="Bacteria"/>
</dbReference>
<dbReference type="InterPro" id="IPR020941">
    <property type="entry name" value="SUFU-like_domain"/>
</dbReference>
<dbReference type="PANTHER" id="PTHR10928">
    <property type="entry name" value="SUPPRESSOR OF FUSED"/>
    <property type="match status" value="1"/>
</dbReference>
<dbReference type="STRING" id="553219.CAMSH0001_0046"/>
<dbReference type="InterPro" id="IPR037181">
    <property type="entry name" value="SUFU_N"/>
</dbReference>
<evidence type="ECO:0000259" key="1">
    <source>
        <dbReference type="Pfam" id="PF05076"/>
    </source>
</evidence>